<evidence type="ECO:0000256" key="1">
    <source>
        <dbReference type="ARBA" id="ARBA00004651"/>
    </source>
</evidence>
<sequence>METITRTLYRAQAVNAVGDGAFYVTSAVAFTRLFGFTPVQIGLALTLAWGVGFVLTAPLGALADRLGVREVAVGLSVATAVMVGLLATGWVFPAALTGYAVAQSGLYAVRQAMTAALVPAEQRTVVRARMQALANGGISVGAGIGGVALTLDTAAAYTAVFALDAVGFLIAAGLLARLPKVTSTRPVHAPRAAVLRDRPYLAATALNAVLTLSLPLLSVGLPLFIAQRTQAFEWSIAALFVLNTAGVLLLQVRAARRVTDLTSAAKSVRWAGWALLVSCLVFPLAALPGNPAVAFAVLAAGAVVQVLAEVRLAAGSWEIGFAMADPSSPGQWQGVYGSGLAVARCVGPTTLVFLLLTWSGPGWLVLGGIFLAAALGLAAVARGSAAPTSRAALPV</sequence>
<dbReference type="InterPro" id="IPR011701">
    <property type="entry name" value="MFS"/>
</dbReference>
<proteinExistence type="predicted"/>
<evidence type="ECO:0000256" key="7">
    <source>
        <dbReference type="SAM" id="Phobius"/>
    </source>
</evidence>
<evidence type="ECO:0000256" key="3">
    <source>
        <dbReference type="ARBA" id="ARBA00022475"/>
    </source>
</evidence>
<dbReference type="Pfam" id="PF07690">
    <property type="entry name" value="MFS_1"/>
    <property type="match status" value="1"/>
</dbReference>
<keyword evidence="6 7" id="KW-0472">Membrane</keyword>
<feature type="transmembrane region" description="Helical" evidence="7">
    <location>
        <begin position="362"/>
        <end position="381"/>
    </location>
</feature>
<dbReference type="Proteomes" id="UP001596512">
    <property type="component" value="Unassembled WGS sequence"/>
</dbReference>
<feature type="transmembrane region" description="Helical" evidence="7">
    <location>
        <begin position="270"/>
        <end position="287"/>
    </location>
</feature>
<accession>A0ABW2TKL1</accession>
<evidence type="ECO:0000256" key="6">
    <source>
        <dbReference type="ARBA" id="ARBA00023136"/>
    </source>
</evidence>
<keyword evidence="4 7" id="KW-0812">Transmembrane</keyword>
<dbReference type="Gene3D" id="1.20.1250.20">
    <property type="entry name" value="MFS general substrate transporter like domains"/>
    <property type="match status" value="1"/>
</dbReference>
<name>A0ABW2TKL1_9PSEU</name>
<feature type="transmembrane region" description="Helical" evidence="7">
    <location>
        <begin position="157"/>
        <end position="178"/>
    </location>
</feature>
<dbReference type="SUPFAM" id="SSF103473">
    <property type="entry name" value="MFS general substrate transporter"/>
    <property type="match status" value="1"/>
</dbReference>
<feature type="transmembrane region" description="Helical" evidence="7">
    <location>
        <begin position="199"/>
        <end position="225"/>
    </location>
</feature>
<dbReference type="InterPro" id="IPR036259">
    <property type="entry name" value="MFS_trans_sf"/>
</dbReference>
<evidence type="ECO:0000256" key="5">
    <source>
        <dbReference type="ARBA" id="ARBA00022989"/>
    </source>
</evidence>
<evidence type="ECO:0000313" key="8">
    <source>
        <dbReference type="EMBL" id="MFC7613502.1"/>
    </source>
</evidence>
<feature type="transmembrane region" description="Helical" evidence="7">
    <location>
        <begin position="132"/>
        <end position="151"/>
    </location>
</feature>
<protein>
    <submittedName>
        <fullName evidence="8">MFS transporter</fullName>
    </submittedName>
</protein>
<keyword evidence="9" id="KW-1185">Reference proteome</keyword>
<evidence type="ECO:0000256" key="2">
    <source>
        <dbReference type="ARBA" id="ARBA00022448"/>
    </source>
</evidence>
<feature type="transmembrane region" description="Helical" evidence="7">
    <location>
        <begin position="39"/>
        <end position="59"/>
    </location>
</feature>
<comment type="caution">
    <text evidence="8">The sequence shown here is derived from an EMBL/GenBank/DDBJ whole genome shotgun (WGS) entry which is preliminary data.</text>
</comment>
<dbReference type="PANTHER" id="PTHR23517">
    <property type="entry name" value="RESISTANCE PROTEIN MDTM, PUTATIVE-RELATED-RELATED"/>
    <property type="match status" value="1"/>
</dbReference>
<evidence type="ECO:0000313" key="9">
    <source>
        <dbReference type="Proteomes" id="UP001596512"/>
    </source>
</evidence>
<gene>
    <name evidence="8" type="ORF">ACFQV2_07685</name>
</gene>
<organism evidence="8 9">
    <name type="scientific">Actinokineospora soli</name>
    <dbReference type="NCBI Taxonomy" id="1048753"/>
    <lineage>
        <taxon>Bacteria</taxon>
        <taxon>Bacillati</taxon>
        <taxon>Actinomycetota</taxon>
        <taxon>Actinomycetes</taxon>
        <taxon>Pseudonocardiales</taxon>
        <taxon>Pseudonocardiaceae</taxon>
        <taxon>Actinokineospora</taxon>
    </lineage>
</organism>
<keyword evidence="2" id="KW-0813">Transport</keyword>
<dbReference type="InterPro" id="IPR050171">
    <property type="entry name" value="MFS_Transporters"/>
</dbReference>
<dbReference type="EMBL" id="JBHTEY010000004">
    <property type="protein sequence ID" value="MFC7613502.1"/>
    <property type="molecule type" value="Genomic_DNA"/>
</dbReference>
<feature type="transmembrane region" description="Helical" evidence="7">
    <location>
        <begin position="231"/>
        <end position="250"/>
    </location>
</feature>
<dbReference type="PANTHER" id="PTHR23517:SF2">
    <property type="entry name" value="MULTIDRUG RESISTANCE PROTEIN MDTH"/>
    <property type="match status" value="1"/>
</dbReference>
<feature type="transmembrane region" description="Helical" evidence="7">
    <location>
        <begin position="71"/>
        <end position="92"/>
    </location>
</feature>
<keyword evidence="5 7" id="KW-1133">Transmembrane helix</keyword>
<feature type="transmembrane region" description="Helical" evidence="7">
    <location>
        <begin position="335"/>
        <end position="356"/>
    </location>
</feature>
<feature type="transmembrane region" description="Helical" evidence="7">
    <location>
        <begin position="293"/>
        <end position="314"/>
    </location>
</feature>
<comment type="subcellular location">
    <subcellularLocation>
        <location evidence="1">Cell membrane</location>
        <topology evidence="1">Multi-pass membrane protein</topology>
    </subcellularLocation>
</comment>
<reference evidence="9" key="1">
    <citation type="journal article" date="2019" name="Int. J. Syst. Evol. Microbiol.">
        <title>The Global Catalogue of Microorganisms (GCM) 10K type strain sequencing project: providing services to taxonomists for standard genome sequencing and annotation.</title>
        <authorList>
            <consortium name="The Broad Institute Genomics Platform"/>
            <consortium name="The Broad Institute Genome Sequencing Center for Infectious Disease"/>
            <person name="Wu L."/>
            <person name="Ma J."/>
        </authorList>
    </citation>
    <scope>NUCLEOTIDE SEQUENCE [LARGE SCALE GENOMIC DNA]</scope>
    <source>
        <strain evidence="9">JCM 17695</strain>
    </source>
</reference>
<evidence type="ECO:0000256" key="4">
    <source>
        <dbReference type="ARBA" id="ARBA00022692"/>
    </source>
</evidence>
<keyword evidence="3" id="KW-1003">Cell membrane</keyword>